<dbReference type="OMA" id="WSHHCES"/>
<accession>B6H074</accession>
<evidence type="ECO:0000256" key="1">
    <source>
        <dbReference type="SAM" id="Phobius"/>
    </source>
</evidence>
<evidence type="ECO:0000313" key="3">
    <source>
        <dbReference type="Proteomes" id="UP000000724"/>
    </source>
</evidence>
<dbReference type="HOGENOM" id="CLU_1305219_0_0_1"/>
<gene>
    <name evidence="2" type="ORF">Pc12g10020</name>
    <name evidence="2" type="ORF">PCH_Pc12g10020</name>
</gene>
<dbReference type="EMBL" id="AM920427">
    <property type="protein sequence ID" value="CAP80629.1"/>
    <property type="molecule type" value="Genomic_DNA"/>
</dbReference>
<dbReference type="VEuPathDB" id="FungiDB:PCH_Pc12g10020"/>
<keyword evidence="1" id="KW-0472">Membrane</keyword>
<protein>
    <submittedName>
        <fullName evidence="2">Uncharacterized protein</fullName>
    </submittedName>
</protein>
<sequence>MVYSLWSHHCESLVVSYVFPWTLASAIDTASFLMLFKQTGISATVKLPISTYFVVRIASRGRISVYAPEFKIFTSLAIDVHLVTAKMRNRAYNMSQAMIRKHKGQENKTDEPSELPPSVVRYVEITSGGLLVQQSTGVYLGSESSHVIVITTVNLEEKGVNNCSVSSRIRSSGNESEVHPWTYPALEVISGFAWFEPWSARSFKVGLLSTL</sequence>
<proteinExistence type="predicted"/>
<name>B6H074_PENRW</name>
<dbReference type="AlphaFoldDB" id="B6H074"/>
<reference evidence="2 3" key="1">
    <citation type="journal article" date="2008" name="Nat. Biotechnol.">
        <title>Genome sequencing and analysis of the filamentous fungus Penicillium chrysogenum.</title>
        <authorList>
            <person name="van den Berg M.A."/>
            <person name="Albang R."/>
            <person name="Albermann K."/>
            <person name="Badger J.H."/>
            <person name="Daran J.-M."/>
            <person name="Driessen A.J.M."/>
            <person name="Garcia-Estrada C."/>
            <person name="Fedorova N.D."/>
            <person name="Harris D.M."/>
            <person name="Heijne W.H.M."/>
            <person name="Joardar V.S."/>
            <person name="Kiel J.A.K.W."/>
            <person name="Kovalchuk A."/>
            <person name="Martin J.F."/>
            <person name="Nierman W.C."/>
            <person name="Nijland J.G."/>
            <person name="Pronk J.T."/>
            <person name="Roubos J.A."/>
            <person name="van der Klei I.J."/>
            <person name="van Peij N.N.M.E."/>
            <person name="Veenhuis M."/>
            <person name="von Doehren H."/>
            <person name="Wagner C."/>
            <person name="Wortman J.R."/>
            <person name="Bovenberg R.A.L."/>
        </authorList>
    </citation>
    <scope>NUCLEOTIDE SEQUENCE [LARGE SCALE GENOMIC DNA]</scope>
    <source>
        <strain evidence="3">ATCC 28089 / DSM 1075 / NRRL 1951 / Wisconsin 54-1255</strain>
    </source>
</reference>
<keyword evidence="3" id="KW-1185">Reference proteome</keyword>
<keyword evidence="1" id="KW-1133">Transmembrane helix</keyword>
<keyword evidence="1" id="KW-0812">Transmembrane</keyword>
<organism evidence="2 3">
    <name type="scientific">Penicillium rubens (strain ATCC 28089 / DSM 1075 / NRRL 1951 / Wisconsin 54-1255)</name>
    <name type="common">Penicillium chrysogenum</name>
    <dbReference type="NCBI Taxonomy" id="500485"/>
    <lineage>
        <taxon>Eukaryota</taxon>
        <taxon>Fungi</taxon>
        <taxon>Dikarya</taxon>
        <taxon>Ascomycota</taxon>
        <taxon>Pezizomycotina</taxon>
        <taxon>Eurotiomycetes</taxon>
        <taxon>Eurotiomycetidae</taxon>
        <taxon>Eurotiales</taxon>
        <taxon>Aspergillaceae</taxon>
        <taxon>Penicillium</taxon>
        <taxon>Penicillium chrysogenum species complex</taxon>
    </lineage>
</organism>
<feature type="transmembrane region" description="Helical" evidence="1">
    <location>
        <begin position="14"/>
        <end position="36"/>
    </location>
</feature>
<dbReference type="Proteomes" id="UP000000724">
    <property type="component" value="Contig Pc00c12"/>
</dbReference>
<evidence type="ECO:0000313" key="2">
    <source>
        <dbReference type="EMBL" id="CAP80629.1"/>
    </source>
</evidence>